<organism evidence="1 2">
    <name type="scientific">Aspergillus piperis CBS 112811</name>
    <dbReference type="NCBI Taxonomy" id="1448313"/>
    <lineage>
        <taxon>Eukaryota</taxon>
        <taxon>Fungi</taxon>
        <taxon>Dikarya</taxon>
        <taxon>Ascomycota</taxon>
        <taxon>Pezizomycotina</taxon>
        <taxon>Eurotiomycetes</taxon>
        <taxon>Eurotiomycetidae</taxon>
        <taxon>Eurotiales</taxon>
        <taxon>Aspergillaceae</taxon>
        <taxon>Aspergillus</taxon>
        <taxon>Aspergillus subgen. Circumdati</taxon>
    </lineage>
</organism>
<reference evidence="1 2" key="1">
    <citation type="submission" date="2018-02" db="EMBL/GenBank/DDBJ databases">
        <title>The genomes of Aspergillus section Nigri reveals drivers in fungal speciation.</title>
        <authorList>
            <consortium name="DOE Joint Genome Institute"/>
            <person name="Vesth T.C."/>
            <person name="Nybo J."/>
            <person name="Theobald S."/>
            <person name="Brandl J."/>
            <person name="Frisvad J.C."/>
            <person name="Nielsen K.F."/>
            <person name="Lyhne E.K."/>
            <person name="Kogle M.E."/>
            <person name="Kuo A."/>
            <person name="Riley R."/>
            <person name="Clum A."/>
            <person name="Nolan M."/>
            <person name="Lipzen A."/>
            <person name="Salamov A."/>
            <person name="Henrissat B."/>
            <person name="Wiebenga A."/>
            <person name="De vries R.P."/>
            <person name="Grigoriev I.V."/>
            <person name="Mortensen U.H."/>
            <person name="Andersen M.R."/>
            <person name="Baker S.E."/>
        </authorList>
    </citation>
    <scope>NUCLEOTIDE SEQUENCE [LARGE SCALE GENOMIC DNA]</scope>
    <source>
        <strain evidence="1 2">CBS 112811</strain>
    </source>
</reference>
<sequence>MPQSSFSRNGMCRMNRAETAREYTPEWFLIFEKTLAMRGKYVAGERQILCNDSNNDKLFSFLLCVYLLWYQNWSDRSQMKPVSLVVLVLERWWPG</sequence>
<evidence type="ECO:0000313" key="1">
    <source>
        <dbReference type="EMBL" id="RAH55656.1"/>
    </source>
</evidence>
<accession>A0A8G1VJP4</accession>
<dbReference type="RefSeq" id="XP_025513578.1">
    <property type="nucleotide sequence ID" value="XM_025665663.1"/>
</dbReference>
<dbReference type="Proteomes" id="UP000249526">
    <property type="component" value="Unassembled WGS sequence"/>
</dbReference>
<evidence type="ECO:0000313" key="2">
    <source>
        <dbReference type="Proteomes" id="UP000249526"/>
    </source>
</evidence>
<proteinExistence type="predicted"/>
<dbReference type="GeneID" id="37169065"/>
<name>A0A8G1VJP4_9EURO</name>
<dbReference type="AlphaFoldDB" id="A0A8G1VJP4"/>
<dbReference type="EMBL" id="KZ825068">
    <property type="protein sequence ID" value="RAH55656.1"/>
    <property type="molecule type" value="Genomic_DNA"/>
</dbReference>
<protein>
    <submittedName>
        <fullName evidence="1">Uncharacterized protein</fullName>
    </submittedName>
</protein>
<gene>
    <name evidence="1" type="ORF">BO85DRAFT_78896</name>
</gene>
<keyword evidence="2" id="KW-1185">Reference proteome</keyword>